<sequence>MCEVREEMQTRTGETEEGPERARCGQYRRRLRRMGRHQAATGAAPRGSRDAAGVDVGGLRWPWSATHRTAESCSVPTAEARPQRELQSPGGWAGELMASFAPTRRPSASFPVSSFRLLLWAVRVSLSLLLSLSLSVCVQWLYSVQVLH</sequence>
<dbReference type="AlphaFoldDB" id="A0A6A6WY12"/>
<feature type="transmembrane region" description="Helical" evidence="2">
    <location>
        <begin position="117"/>
        <end position="142"/>
    </location>
</feature>
<protein>
    <submittedName>
        <fullName evidence="3">Uncharacterized protein</fullName>
    </submittedName>
</protein>
<keyword evidence="4" id="KW-1185">Reference proteome</keyword>
<keyword evidence="2" id="KW-0812">Transmembrane</keyword>
<keyword evidence="2" id="KW-0472">Membrane</keyword>
<name>A0A6A6WY12_9PLEO</name>
<proteinExistence type="predicted"/>
<accession>A0A6A6WY12</accession>
<dbReference type="EMBL" id="MU002201">
    <property type="protein sequence ID" value="KAF2788617.1"/>
    <property type="molecule type" value="Genomic_DNA"/>
</dbReference>
<reference evidence="3" key="1">
    <citation type="journal article" date="2020" name="Stud. Mycol.">
        <title>101 Dothideomycetes genomes: a test case for predicting lifestyles and emergence of pathogens.</title>
        <authorList>
            <person name="Haridas S."/>
            <person name="Albert R."/>
            <person name="Binder M."/>
            <person name="Bloem J."/>
            <person name="Labutti K."/>
            <person name="Salamov A."/>
            <person name="Andreopoulos B."/>
            <person name="Baker S."/>
            <person name="Barry K."/>
            <person name="Bills G."/>
            <person name="Bluhm B."/>
            <person name="Cannon C."/>
            <person name="Castanera R."/>
            <person name="Culley D."/>
            <person name="Daum C."/>
            <person name="Ezra D."/>
            <person name="Gonzalez J."/>
            <person name="Henrissat B."/>
            <person name="Kuo A."/>
            <person name="Liang C."/>
            <person name="Lipzen A."/>
            <person name="Lutzoni F."/>
            <person name="Magnuson J."/>
            <person name="Mondo S."/>
            <person name="Nolan M."/>
            <person name="Ohm R."/>
            <person name="Pangilinan J."/>
            <person name="Park H.-J."/>
            <person name="Ramirez L."/>
            <person name="Alfaro M."/>
            <person name="Sun H."/>
            <person name="Tritt A."/>
            <person name="Yoshinaga Y."/>
            <person name="Zwiers L.-H."/>
            <person name="Turgeon B."/>
            <person name="Goodwin S."/>
            <person name="Spatafora J."/>
            <person name="Crous P."/>
            <person name="Grigoriev I."/>
        </authorList>
    </citation>
    <scope>NUCLEOTIDE SEQUENCE</scope>
    <source>
        <strain evidence="3">CBS 109.77</strain>
    </source>
</reference>
<keyword evidence="2" id="KW-1133">Transmembrane helix</keyword>
<evidence type="ECO:0000256" key="2">
    <source>
        <dbReference type="SAM" id="Phobius"/>
    </source>
</evidence>
<gene>
    <name evidence="3" type="ORF">K505DRAFT_105707</name>
</gene>
<evidence type="ECO:0000256" key="1">
    <source>
        <dbReference type="SAM" id="MobiDB-lite"/>
    </source>
</evidence>
<evidence type="ECO:0000313" key="4">
    <source>
        <dbReference type="Proteomes" id="UP000799757"/>
    </source>
</evidence>
<evidence type="ECO:0000313" key="3">
    <source>
        <dbReference type="EMBL" id="KAF2788617.1"/>
    </source>
</evidence>
<dbReference type="Proteomes" id="UP000799757">
    <property type="component" value="Unassembled WGS sequence"/>
</dbReference>
<organism evidence="3 4">
    <name type="scientific">Melanomma pulvis-pyrius CBS 109.77</name>
    <dbReference type="NCBI Taxonomy" id="1314802"/>
    <lineage>
        <taxon>Eukaryota</taxon>
        <taxon>Fungi</taxon>
        <taxon>Dikarya</taxon>
        <taxon>Ascomycota</taxon>
        <taxon>Pezizomycotina</taxon>
        <taxon>Dothideomycetes</taxon>
        <taxon>Pleosporomycetidae</taxon>
        <taxon>Pleosporales</taxon>
        <taxon>Melanommataceae</taxon>
        <taxon>Melanomma</taxon>
    </lineage>
</organism>
<feature type="region of interest" description="Disordered" evidence="1">
    <location>
        <begin position="1"/>
        <end position="25"/>
    </location>
</feature>